<reference evidence="1" key="2">
    <citation type="journal article" date="2015" name="Data Brief">
        <title>Shoot transcriptome of the giant reed, Arundo donax.</title>
        <authorList>
            <person name="Barrero R.A."/>
            <person name="Guerrero F.D."/>
            <person name="Moolhuijzen P."/>
            <person name="Goolsby J.A."/>
            <person name="Tidwell J."/>
            <person name="Bellgard S.E."/>
            <person name="Bellgard M.I."/>
        </authorList>
    </citation>
    <scope>NUCLEOTIDE SEQUENCE</scope>
    <source>
        <tissue evidence="1">Shoot tissue taken approximately 20 cm above the soil surface</tissue>
    </source>
</reference>
<accession>A0A0A9F945</accession>
<organism evidence="1">
    <name type="scientific">Arundo donax</name>
    <name type="common">Giant reed</name>
    <name type="synonym">Donax arundinaceus</name>
    <dbReference type="NCBI Taxonomy" id="35708"/>
    <lineage>
        <taxon>Eukaryota</taxon>
        <taxon>Viridiplantae</taxon>
        <taxon>Streptophyta</taxon>
        <taxon>Embryophyta</taxon>
        <taxon>Tracheophyta</taxon>
        <taxon>Spermatophyta</taxon>
        <taxon>Magnoliopsida</taxon>
        <taxon>Liliopsida</taxon>
        <taxon>Poales</taxon>
        <taxon>Poaceae</taxon>
        <taxon>PACMAD clade</taxon>
        <taxon>Arundinoideae</taxon>
        <taxon>Arundineae</taxon>
        <taxon>Arundo</taxon>
    </lineage>
</organism>
<name>A0A0A9F945_ARUDO</name>
<proteinExistence type="predicted"/>
<dbReference type="EMBL" id="GBRH01193103">
    <property type="protein sequence ID" value="JAE04793.1"/>
    <property type="molecule type" value="Transcribed_RNA"/>
</dbReference>
<dbReference type="AlphaFoldDB" id="A0A0A9F945"/>
<reference evidence="1" key="1">
    <citation type="submission" date="2014-09" db="EMBL/GenBank/DDBJ databases">
        <authorList>
            <person name="Magalhaes I.L.F."/>
            <person name="Oliveira U."/>
            <person name="Santos F.R."/>
            <person name="Vidigal T.H.D.A."/>
            <person name="Brescovit A.D."/>
            <person name="Santos A.J."/>
        </authorList>
    </citation>
    <scope>NUCLEOTIDE SEQUENCE</scope>
    <source>
        <tissue evidence="1">Shoot tissue taken approximately 20 cm above the soil surface</tissue>
    </source>
</reference>
<protein>
    <submittedName>
        <fullName evidence="1">Uncharacterized protein</fullName>
    </submittedName>
</protein>
<evidence type="ECO:0000313" key="1">
    <source>
        <dbReference type="EMBL" id="JAE04793.1"/>
    </source>
</evidence>
<sequence length="39" mass="4389">MLVLVSPVFVFILNIKRVCFSSCGLKDNVELFYLLAIIA</sequence>